<feature type="region of interest" description="Disordered" evidence="1">
    <location>
        <begin position="91"/>
        <end position="123"/>
    </location>
</feature>
<protein>
    <recommendedName>
        <fullName evidence="2">UBC core domain-containing protein</fullName>
    </recommendedName>
</protein>
<evidence type="ECO:0000313" key="3">
    <source>
        <dbReference type="EMBL" id="KAF3550324.1"/>
    </source>
</evidence>
<organism evidence="3 4">
    <name type="scientific">Brassica cretica</name>
    <name type="common">Mustard</name>
    <dbReference type="NCBI Taxonomy" id="69181"/>
    <lineage>
        <taxon>Eukaryota</taxon>
        <taxon>Viridiplantae</taxon>
        <taxon>Streptophyta</taxon>
        <taxon>Embryophyta</taxon>
        <taxon>Tracheophyta</taxon>
        <taxon>Spermatophyta</taxon>
        <taxon>Magnoliopsida</taxon>
        <taxon>eudicotyledons</taxon>
        <taxon>Gunneridae</taxon>
        <taxon>Pentapetalae</taxon>
        <taxon>rosids</taxon>
        <taxon>malvids</taxon>
        <taxon>Brassicales</taxon>
        <taxon>Brassicaceae</taxon>
        <taxon>Brassiceae</taxon>
        <taxon>Brassica</taxon>
    </lineage>
</organism>
<proteinExistence type="predicted"/>
<dbReference type="Proteomes" id="UP000266723">
    <property type="component" value="Unassembled WGS sequence"/>
</dbReference>
<evidence type="ECO:0000313" key="4">
    <source>
        <dbReference type="Proteomes" id="UP000266723"/>
    </source>
</evidence>
<gene>
    <name evidence="3" type="ORF">DY000_02004960</name>
</gene>
<feature type="domain" description="UBC core" evidence="2">
    <location>
        <begin position="1"/>
        <end position="85"/>
    </location>
</feature>
<name>A0ABQ7CEK3_BRACR</name>
<dbReference type="InterPro" id="IPR016135">
    <property type="entry name" value="UBQ-conjugating_enzyme/RWD"/>
</dbReference>
<dbReference type="Gene3D" id="3.10.110.10">
    <property type="entry name" value="Ubiquitin Conjugating Enzyme"/>
    <property type="match status" value="1"/>
</dbReference>
<feature type="compositionally biased region" description="Polar residues" evidence="1">
    <location>
        <begin position="91"/>
        <end position="101"/>
    </location>
</feature>
<dbReference type="InterPro" id="IPR000608">
    <property type="entry name" value="UBC"/>
</dbReference>
<dbReference type="EMBL" id="QGKV02000832">
    <property type="protein sequence ID" value="KAF3550324.1"/>
    <property type="molecule type" value="Genomic_DNA"/>
</dbReference>
<reference evidence="3 4" key="1">
    <citation type="journal article" date="2020" name="BMC Genomics">
        <title>Intraspecific diversification of the crop wild relative Brassica cretica Lam. using demographic model selection.</title>
        <authorList>
            <person name="Kioukis A."/>
            <person name="Michalopoulou V.A."/>
            <person name="Briers L."/>
            <person name="Pirintsos S."/>
            <person name="Studholme D.J."/>
            <person name="Pavlidis P."/>
            <person name="Sarris P.F."/>
        </authorList>
    </citation>
    <scope>NUCLEOTIDE SEQUENCE [LARGE SCALE GENOMIC DNA]</scope>
    <source>
        <strain evidence="4">cv. PFS-1207/04</strain>
    </source>
</reference>
<evidence type="ECO:0000259" key="2">
    <source>
        <dbReference type="PROSITE" id="PS50127"/>
    </source>
</evidence>
<dbReference type="Pfam" id="PF00179">
    <property type="entry name" value="UQ_con"/>
    <property type="match status" value="1"/>
</dbReference>
<sequence length="141" mass="15883">MVLIYVSSGVWISPCNEQWSFVVDKDRMGAWQPSLNISTVLTSLGLLLSEPNPDDGLMCEVSRKYKYNRQALDYKAREMTQKYAVKVKTGDGSSTSLQFQERPNAGEVKSHGDEKVSGNHEKPGIKPKLAVESFFSITHRW</sequence>
<comment type="caution">
    <text evidence="3">The sequence shown here is derived from an EMBL/GenBank/DDBJ whole genome shotgun (WGS) entry which is preliminary data.</text>
</comment>
<dbReference type="SUPFAM" id="SSF54495">
    <property type="entry name" value="UBC-like"/>
    <property type="match status" value="1"/>
</dbReference>
<dbReference type="PROSITE" id="PS50127">
    <property type="entry name" value="UBC_2"/>
    <property type="match status" value="1"/>
</dbReference>
<feature type="compositionally biased region" description="Basic and acidic residues" evidence="1">
    <location>
        <begin position="108"/>
        <end position="123"/>
    </location>
</feature>
<accession>A0ABQ7CEK3</accession>
<evidence type="ECO:0000256" key="1">
    <source>
        <dbReference type="SAM" id="MobiDB-lite"/>
    </source>
</evidence>
<keyword evidence="4" id="KW-1185">Reference proteome</keyword>